<protein>
    <submittedName>
        <fullName evidence="9">Type II secretion system F family protein</fullName>
    </submittedName>
</protein>
<dbReference type="Pfam" id="PF00482">
    <property type="entry name" value="T2SSF"/>
    <property type="match status" value="2"/>
</dbReference>
<dbReference type="GO" id="GO:0005886">
    <property type="term" value="C:plasma membrane"/>
    <property type="evidence" value="ECO:0007669"/>
    <property type="project" value="UniProtKB-SubCell"/>
</dbReference>
<proteinExistence type="predicted"/>
<feature type="transmembrane region" description="Helical" evidence="7">
    <location>
        <begin position="277"/>
        <end position="300"/>
    </location>
</feature>
<dbReference type="PANTHER" id="PTHR35402:SF1">
    <property type="entry name" value="TYPE II SECRETION SYSTEM PROTEIN GSPF DOMAIN-CONTAINING PROTEIN"/>
    <property type="match status" value="1"/>
</dbReference>
<reference evidence="9" key="1">
    <citation type="journal article" date="2023" name="Front. Microbiol.">
        <title>Genomic-based phylogenetic and metabolic analyses of the genus Natronomonas, and description of Natronomonas aquatica sp. nov.</title>
        <authorList>
            <person name="Garcia-Roldan A."/>
            <person name="Duran-Viseras A."/>
            <person name="de la Haba R.R."/>
            <person name="Corral P."/>
            <person name="Sanchez-Porro C."/>
            <person name="Ventosa A."/>
        </authorList>
    </citation>
    <scope>NUCLEOTIDE SEQUENCE</scope>
    <source>
        <strain evidence="9">F2-12</strain>
    </source>
</reference>
<keyword evidence="2" id="KW-1003">Cell membrane</keyword>
<evidence type="ECO:0000259" key="8">
    <source>
        <dbReference type="Pfam" id="PF00482"/>
    </source>
</evidence>
<accession>A0A9R1D6M0</accession>
<feature type="transmembrane region" description="Helical" evidence="7">
    <location>
        <begin position="306"/>
        <end position="327"/>
    </location>
</feature>
<evidence type="ECO:0000256" key="7">
    <source>
        <dbReference type="SAM" id="Phobius"/>
    </source>
</evidence>
<evidence type="ECO:0000256" key="5">
    <source>
        <dbReference type="ARBA" id="ARBA00023136"/>
    </source>
</evidence>
<comment type="caution">
    <text evidence="9">The sequence shown here is derived from an EMBL/GenBank/DDBJ whole genome shotgun (WGS) entry which is preliminary data.</text>
</comment>
<dbReference type="InterPro" id="IPR018076">
    <property type="entry name" value="T2SS_GspF_dom"/>
</dbReference>
<feature type="transmembrane region" description="Helical" evidence="7">
    <location>
        <begin position="630"/>
        <end position="650"/>
    </location>
</feature>
<feature type="transmembrane region" description="Helical" evidence="7">
    <location>
        <begin position="70"/>
        <end position="98"/>
    </location>
</feature>
<evidence type="ECO:0000256" key="6">
    <source>
        <dbReference type="SAM" id="Coils"/>
    </source>
</evidence>
<dbReference type="PANTHER" id="PTHR35402">
    <property type="entry name" value="INTEGRAL MEMBRANE PROTEIN-RELATED"/>
    <property type="match status" value="1"/>
</dbReference>
<feature type="domain" description="Type II secretion system protein GspF" evidence="8">
    <location>
        <begin position="166"/>
        <end position="292"/>
    </location>
</feature>
<evidence type="ECO:0000256" key="3">
    <source>
        <dbReference type="ARBA" id="ARBA00022692"/>
    </source>
</evidence>
<dbReference type="InterPro" id="IPR042094">
    <property type="entry name" value="T2SS_GspF_sf"/>
</dbReference>
<keyword evidence="5 7" id="KW-0472">Membrane</keyword>
<evidence type="ECO:0000313" key="9">
    <source>
        <dbReference type="EMBL" id="MCQ4333262.1"/>
    </source>
</evidence>
<dbReference type="AlphaFoldDB" id="A0A9R1D6M0"/>
<gene>
    <name evidence="9" type="ORF">KM295_07165</name>
</gene>
<dbReference type="Gene3D" id="1.20.81.30">
    <property type="entry name" value="Type II secretion system (T2SS), domain F"/>
    <property type="match status" value="1"/>
</dbReference>
<sequence>MLRLVPLVLGVALLTPFLLAPASARLDRTLTRTAFRLFGGRGIEFDARRERLLRSAAMGSPYREYASKTYLYVIVAGFVSAIAAFYAGVGVFALADAAELWTDPVAFFGDDPNLGTEQFGLLAVGSVGIGIVAAVGAYTVRWRLPAIRADARERKIDAGLPRMVAFMYALSRGGMSVPAVFRTLAANENVFGEGATEIETAVRNMDLFNVDLVTAVEDLSDRTPSQQFSTFTENFASILQSGGSVSEFLSEQYDRYREEAEEQQAEILNLLATTAEVYVTVAVAGMLFLITILLIIGLTVSDTLLVMRMIAYLILPATNLLFLGYLLEVTQPLRAGTDGSRDRMSETEAPIGGRRIESDGGYASPESADNHGRLMAYRRLRSVRKTLATPVASVIERPVRLLYVTVPIAVLVTGYRLPAAMAADAIDIEVLDDLLVQAVVFLMGTFAVVYEYRKRQLRRLEDAVPDFLERLASLNEAGIAMVSSFDRVRESDVGALDAEVERIWRDMNWGATAEKALSRFESRVRTASVTRVVTLITNAMRASNEIGPVLRIAARQVRSDLMLRKQRKQEMFTYLVVIYVSFLVFLVVILALEQVLIPNLPDTSSAANARAAGVPGLGGSSVDREAYQRVFFHTALVQSVVSGLVGGVMGNGSVKDGMKHATAMLLVTYLVLVVLT</sequence>
<keyword evidence="6" id="KW-0175">Coiled coil</keyword>
<feature type="coiled-coil region" evidence="6">
    <location>
        <begin position="246"/>
        <end position="273"/>
    </location>
</feature>
<organism evidence="9 10">
    <name type="scientific">Natronomonas aquatica</name>
    <dbReference type="NCBI Taxonomy" id="2841590"/>
    <lineage>
        <taxon>Archaea</taxon>
        <taxon>Methanobacteriati</taxon>
        <taxon>Methanobacteriota</taxon>
        <taxon>Stenosarchaea group</taxon>
        <taxon>Halobacteria</taxon>
        <taxon>Halobacteriales</taxon>
        <taxon>Natronomonadaceae</taxon>
        <taxon>Natronomonas</taxon>
    </lineage>
</organism>
<feature type="domain" description="Type II secretion system protein GspF" evidence="8">
    <location>
        <begin position="467"/>
        <end position="591"/>
    </location>
</feature>
<dbReference type="InterPro" id="IPR056569">
    <property type="entry name" value="ArlJ-like"/>
</dbReference>
<feature type="transmembrane region" description="Helical" evidence="7">
    <location>
        <begin position="434"/>
        <end position="452"/>
    </location>
</feature>
<name>A0A9R1D6M0_9EURY</name>
<dbReference type="Proteomes" id="UP001139494">
    <property type="component" value="Unassembled WGS sequence"/>
</dbReference>
<comment type="subcellular location">
    <subcellularLocation>
        <location evidence="1">Cell membrane</location>
        <topology evidence="1">Multi-pass membrane protein</topology>
    </subcellularLocation>
</comment>
<evidence type="ECO:0000313" key="10">
    <source>
        <dbReference type="Proteomes" id="UP001139494"/>
    </source>
</evidence>
<evidence type="ECO:0000256" key="4">
    <source>
        <dbReference type="ARBA" id="ARBA00022989"/>
    </source>
</evidence>
<dbReference type="RefSeq" id="WP_256029282.1">
    <property type="nucleotide sequence ID" value="NZ_JAHLKM010000006.1"/>
</dbReference>
<keyword evidence="3 7" id="KW-0812">Transmembrane</keyword>
<keyword evidence="10" id="KW-1185">Reference proteome</keyword>
<keyword evidence="4 7" id="KW-1133">Transmembrane helix</keyword>
<feature type="transmembrane region" description="Helical" evidence="7">
    <location>
        <begin position="401"/>
        <end position="422"/>
    </location>
</feature>
<feature type="transmembrane region" description="Helical" evidence="7">
    <location>
        <begin position="572"/>
        <end position="592"/>
    </location>
</feature>
<dbReference type="EMBL" id="JAHLKM010000006">
    <property type="protein sequence ID" value="MCQ4333262.1"/>
    <property type="molecule type" value="Genomic_DNA"/>
</dbReference>
<evidence type="ECO:0000256" key="2">
    <source>
        <dbReference type="ARBA" id="ARBA00022475"/>
    </source>
</evidence>
<feature type="transmembrane region" description="Helical" evidence="7">
    <location>
        <begin position="119"/>
        <end position="140"/>
    </location>
</feature>
<evidence type="ECO:0000256" key="1">
    <source>
        <dbReference type="ARBA" id="ARBA00004651"/>
    </source>
</evidence>